<keyword evidence="4" id="KW-0520">NAD</keyword>
<dbReference type="Pfam" id="PF00389">
    <property type="entry name" value="2-Hacid_dh"/>
    <property type="match status" value="1"/>
</dbReference>
<dbReference type="Proteomes" id="UP000247389">
    <property type="component" value="Unassembled WGS sequence"/>
</dbReference>
<dbReference type="EMBL" id="QICM01000004">
    <property type="protein sequence ID" value="PXV68617.1"/>
    <property type="molecule type" value="Genomic_DNA"/>
</dbReference>
<organism evidence="9 15">
    <name type="scientific">Halanaerobium congolense</name>
    <dbReference type="NCBI Taxonomy" id="54121"/>
    <lineage>
        <taxon>Bacteria</taxon>
        <taxon>Bacillati</taxon>
        <taxon>Bacillota</taxon>
        <taxon>Clostridia</taxon>
        <taxon>Halanaerobiales</taxon>
        <taxon>Halanaerobiaceae</taxon>
        <taxon>Halanaerobium</taxon>
    </lineage>
</organism>
<dbReference type="GO" id="GO:0008652">
    <property type="term" value="P:amino acid biosynthetic process"/>
    <property type="evidence" value="ECO:0007669"/>
    <property type="project" value="UniProtKB-KW"/>
</dbReference>
<dbReference type="SUPFAM" id="SSF52283">
    <property type="entry name" value="Formate/glycerate dehydrogenase catalytic domain-like"/>
    <property type="match status" value="1"/>
</dbReference>
<keyword evidence="3 5" id="KW-0560">Oxidoreductase</keyword>
<dbReference type="Proteomes" id="UP000324896">
    <property type="component" value="Unassembled WGS sequence"/>
</dbReference>
<evidence type="ECO:0000313" key="12">
    <source>
        <dbReference type="Proteomes" id="UP000247389"/>
    </source>
</evidence>
<evidence type="ECO:0000256" key="3">
    <source>
        <dbReference type="ARBA" id="ARBA00023002"/>
    </source>
</evidence>
<evidence type="ECO:0000313" key="14">
    <source>
        <dbReference type="Proteomes" id="UP000295758"/>
    </source>
</evidence>
<evidence type="ECO:0000259" key="7">
    <source>
        <dbReference type="Pfam" id="PF02826"/>
    </source>
</evidence>
<evidence type="ECO:0000256" key="5">
    <source>
        <dbReference type="RuleBase" id="RU003719"/>
    </source>
</evidence>
<dbReference type="Proteomes" id="UP000295472">
    <property type="component" value="Unassembled WGS sequence"/>
</dbReference>
<comment type="similarity">
    <text evidence="1 5">Belongs to the D-isomer specific 2-hydroxyacid dehydrogenase family.</text>
</comment>
<evidence type="ECO:0000256" key="1">
    <source>
        <dbReference type="ARBA" id="ARBA00005854"/>
    </source>
</evidence>
<protein>
    <submittedName>
        <fullName evidence="9">D-3-phosphoglycerate dehydrogenase</fullName>
    </submittedName>
</protein>
<reference evidence="8 12" key="2">
    <citation type="submission" date="2018-04" db="EMBL/GenBank/DDBJ databases">
        <title>Subsurface microbial communities from deep shales in Ohio and West Virginia, USA.</title>
        <authorList>
            <person name="Wrighton K."/>
        </authorList>
    </citation>
    <scope>NUCLEOTIDE SEQUENCE [LARGE SCALE GENOMIC DNA]</scope>
    <source>
        <strain evidence="11 13">DSMZ 11287</strain>
        <strain evidence="8 12">MSL28</strain>
    </source>
</reference>
<dbReference type="CDD" id="cd12172">
    <property type="entry name" value="PGDH_like_2"/>
    <property type="match status" value="1"/>
</dbReference>
<dbReference type="Proteomes" id="UP000295758">
    <property type="component" value="Unassembled WGS sequence"/>
</dbReference>
<evidence type="ECO:0000313" key="11">
    <source>
        <dbReference type="EMBL" id="TDX35901.1"/>
    </source>
</evidence>
<dbReference type="GeneID" id="57013994"/>
<dbReference type="InterPro" id="IPR006140">
    <property type="entry name" value="D-isomer_DH_NAD-bd"/>
</dbReference>
<proteinExistence type="inferred from homology"/>
<evidence type="ECO:0000259" key="6">
    <source>
        <dbReference type="Pfam" id="PF00389"/>
    </source>
</evidence>
<dbReference type="GO" id="GO:0051287">
    <property type="term" value="F:NAD binding"/>
    <property type="evidence" value="ECO:0007669"/>
    <property type="project" value="InterPro"/>
</dbReference>
<evidence type="ECO:0000313" key="13">
    <source>
        <dbReference type="Proteomes" id="UP000295472"/>
    </source>
</evidence>
<dbReference type="PANTHER" id="PTHR42789:SF1">
    <property type="entry name" value="D-ISOMER SPECIFIC 2-HYDROXYACID DEHYDROGENASE FAMILY PROTEIN (AFU_ORTHOLOGUE AFUA_6G10090)"/>
    <property type="match status" value="1"/>
</dbReference>
<feature type="domain" description="D-isomer specific 2-hydroxyacid dehydrogenase catalytic" evidence="6">
    <location>
        <begin position="14"/>
        <end position="309"/>
    </location>
</feature>
<dbReference type="InterPro" id="IPR029752">
    <property type="entry name" value="D-isomer_DH_CS1"/>
</dbReference>
<evidence type="ECO:0000313" key="9">
    <source>
        <dbReference type="EMBL" id="SDC40842.1"/>
    </source>
</evidence>
<accession>A0A1G6LBM6</accession>
<dbReference type="PANTHER" id="PTHR42789">
    <property type="entry name" value="D-ISOMER SPECIFIC 2-HYDROXYACID DEHYDROGENASE FAMILY PROTEIN (AFU_ORTHOLOGUE AFUA_6G10090)"/>
    <property type="match status" value="1"/>
</dbReference>
<dbReference type="GO" id="GO:0016616">
    <property type="term" value="F:oxidoreductase activity, acting on the CH-OH group of donors, NAD or NADP as acceptor"/>
    <property type="evidence" value="ECO:0007669"/>
    <property type="project" value="InterPro"/>
</dbReference>
<dbReference type="EMBL" id="SOEF01000056">
    <property type="protein sequence ID" value="TDX35901.1"/>
    <property type="molecule type" value="Genomic_DNA"/>
</dbReference>
<evidence type="ECO:0000256" key="2">
    <source>
        <dbReference type="ARBA" id="ARBA00022605"/>
    </source>
</evidence>
<dbReference type="RefSeq" id="WP_110300762.1">
    <property type="nucleotide sequence ID" value="NZ_FMYT01000006.1"/>
</dbReference>
<dbReference type="InterPro" id="IPR036291">
    <property type="entry name" value="NAD(P)-bd_dom_sf"/>
</dbReference>
<dbReference type="EMBL" id="FMYT01000006">
    <property type="protein sequence ID" value="SDC40842.1"/>
    <property type="molecule type" value="Genomic_DNA"/>
</dbReference>
<dbReference type="Gene3D" id="3.40.50.720">
    <property type="entry name" value="NAD(P)-binding Rossmann-like Domain"/>
    <property type="match status" value="2"/>
</dbReference>
<reference evidence="9 15" key="1">
    <citation type="submission" date="2016-10" db="EMBL/GenBank/DDBJ databases">
        <authorList>
            <person name="Varghese N."/>
            <person name="Submissions S."/>
        </authorList>
    </citation>
    <scope>NUCLEOTIDE SEQUENCE [LARGE SCALE GENOMIC DNA]</scope>
    <source>
        <strain evidence="9 15">WG10</strain>
    </source>
</reference>
<dbReference type="SUPFAM" id="SSF51735">
    <property type="entry name" value="NAD(P)-binding Rossmann-fold domains"/>
    <property type="match status" value="1"/>
</dbReference>
<dbReference type="AlphaFoldDB" id="A0A1G6LBM6"/>
<feature type="domain" description="D-isomer specific 2-hydroxyacid dehydrogenase NAD-binding" evidence="7">
    <location>
        <begin position="115"/>
        <end position="286"/>
    </location>
</feature>
<evidence type="ECO:0000313" key="10">
    <source>
        <dbReference type="EMBL" id="TDS30716.1"/>
    </source>
</evidence>
<dbReference type="PROSITE" id="PS00671">
    <property type="entry name" value="D_2_HYDROXYACID_DH_3"/>
    <property type="match status" value="1"/>
</dbReference>
<dbReference type="EMBL" id="SOAA01000014">
    <property type="protein sequence ID" value="TDS30716.1"/>
    <property type="molecule type" value="Genomic_DNA"/>
</dbReference>
<evidence type="ECO:0000313" key="15">
    <source>
        <dbReference type="Proteomes" id="UP000324896"/>
    </source>
</evidence>
<reference evidence="10 14" key="3">
    <citation type="submission" date="2019-03" db="EMBL/GenBank/DDBJ databases">
        <title>Deep subsurface shale carbon reservoir microbial communities from Ohio and West Virginia, USA.</title>
        <authorList>
            <person name="Wrighton K."/>
        </authorList>
    </citation>
    <scope>NUCLEOTIDE SEQUENCE [LARGE SCALE GENOMIC DNA]</scope>
    <source>
        <strain evidence="10 14">UTICA-S4D12</strain>
    </source>
</reference>
<dbReference type="Pfam" id="PF02826">
    <property type="entry name" value="2-Hacid_dh_C"/>
    <property type="match status" value="1"/>
</dbReference>
<evidence type="ECO:0000313" key="8">
    <source>
        <dbReference type="EMBL" id="PXV68617.1"/>
    </source>
</evidence>
<dbReference type="InterPro" id="IPR029753">
    <property type="entry name" value="D-isomer_DH_CS"/>
</dbReference>
<sequence length="310" mass="34934">MSKKVAITSEYFGKFSDEAFTILKDNGFEVIENKYDKFLDKEEEIISLSKEANAIICDLEEISQNVIDQSPNLEIIARRGVGTDSVAVDYAEEKGIKVARTLGVVEKPVAELVMSFILNISRRIIPLNKEMHQGKWNKILGNSLEGKTLGIIGMGNIGEEITRKAKAFDLDVIYYDVERKLEVEEKFEMEYSSLDELYQKADIITLHVPLNKHTENLIDYEALKKMKKKAILINTARGAVVNNKDLKKALDSDLIAYAAVDVFDTEPKTDSVLVDCDNVLLTPHVGTFTEEIFIKMDVLAAQNVVDFFNK</sequence>
<dbReference type="PROSITE" id="PS00670">
    <property type="entry name" value="D_2_HYDROXYACID_DH_2"/>
    <property type="match status" value="1"/>
</dbReference>
<dbReference type="InterPro" id="IPR006139">
    <property type="entry name" value="D-isomer_2_OHA_DH_cat_dom"/>
</dbReference>
<evidence type="ECO:0000256" key="4">
    <source>
        <dbReference type="ARBA" id="ARBA00023027"/>
    </source>
</evidence>
<dbReference type="FunFam" id="3.40.50.720:FF:000203">
    <property type="entry name" value="D-3-phosphoglycerate dehydrogenase (SerA)"/>
    <property type="match status" value="1"/>
</dbReference>
<dbReference type="PROSITE" id="PS00065">
    <property type="entry name" value="D_2_HYDROXYACID_DH_1"/>
    <property type="match status" value="1"/>
</dbReference>
<gene>
    <name evidence="10" type="ORF">BY453_11459</name>
    <name evidence="11" type="ORF">C7954_1567</name>
    <name evidence="8" type="ORF">C8C78_1043</name>
    <name evidence="9" type="ORF">SAMN04488597_1067</name>
</gene>
<dbReference type="InterPro" id="IPR050857">
    <property type="entry name" value="D-2-hydroxyacid_DH"/>
</dbReference>
<keyword evidence="2" id="KW-0028">Amino-acid biosynthesis</keyword>
<name>A0A1G6LBM6_9FIRM</name>